<proteinExistence type="predicted"/>
<name>A0A0K0F7P5_STRVS</name>
<protein>
    <submittedName>
        <fullName evidence="4">Uncharacterized protein</fullName>
    </submittedName>
</protein>
<feature type="transmembrane region" description="Helical" evidence="1">
    <location>
        <begin position="319"/>
        <end position="341"/>
    </location>
</feature>
<feature type="chain" id="PRO_5005329472" evidence="2">
    <location>
        <begin position="22"/>
        <end position="342"/>
    </location>
</feature>
<dbReference type="WBParaSite" id="SVE_0484200.1">
    <property type="protein sequence ID" value="SVE_0484200.1"/>
    <property type="gene ID" value="SVE_0484200"/>
</dbReference>
<evidence type="ECO:0000256" key="2">
    <source>
        <dbReference type="SAM" id="SignalP"/>
    </source>
</evidence>
<keyword evidence="3" id="KW-1185">Reference proteome</keyword>
<keyword evidence="1" id="KW-0812">Transmembrane</keyword>
<sequence length="342" mass="40670">MHPMLTFILLITSTLNYFGFGDSTTNEYSVNVTVVAPNVIYIYDEIFGKNDELFKFYVQIKLHNIDNYIFKFRIEEDKKLLTNKNDVIYNDLNQLKVQFVLEMPTESKIYEVKGDIMRNESNTPKKGIFLFTHNISFIKLRTPTSENILLDRISCRSKKLHNLLLMYYNKFNSNFYANIYAEYSNRKMITIYNSEKESYKMFGPFGDKDGKLPYMLYPIEIAKFLCGNDVRPRLKSLFLSGMPDDTTVDITIYYDAYPISKNTSDKSFYLKMMFKGYRDDMYKNVDKDDFHLKEYFNSETININLEIFLNYYSYFTHNYFSTSLIFVSIILIFYQTIVLFYV</sequence>
<accession>A0A0K0F7P5</accession>
<dbReference type="Proteomes" id="UP000035680">
    <property type="component" value="Unassembled WGS sequence"/>
</dbReference>
<evidence type="ECO:0000313" key="3">
    <source>
        <dbReference type="Proteomes" id="UP000035680"/>
    </source>
</evidence>
<dbReference type="AlphaFoldDB" id="A0A0K0F7P5"/>
<keyword evidence="1" id="KW-0472">Membrane</keyword>
<evidence type="ECO:0000313" key="4">
    <source>
        <dbReference type="WBParaSite" id="SVE_0484200.1"/>
    </source>
</evidence>
<keyword evidence="1" id="KW-1133">Transmembrane helix</keyword>
<organism evidence="3 4">
    <name type="scientific">Strongyloides venezuelensis</name>
    <name type="common">Threadworm</name>
    <dbReference type="NCBI Taxonomy" id="75913"/>
    <lineage>
        <taxon>Eukaryota</taxon>
        <taxon>Metazoa</taxon>
        <taxon>Ecdysozoa</taxon>
        <taxon>Nematoda</taxon>
        <taxon>Chromadorea</taxon>
        <taxon>Rhabditida</taxon>
        <taxon>Tylenchina</taxon>
        <taxon>Panagrolaimomorpha</taxon>
        <taxon>Strongyloidoidea</taxon>
        <taxon>Strongyloididae</taxon>
        <taxon>Strongyloides</taxon>
    </lineage>
</organism>
<feature type="signal peptide" evidence="2">
    <location>
        <begin position="1"/>
        <end position="21"/>
    </location>
</feature>
<reference evidence="3" key="1">
    <citation type="submission" date="2014-07" db="EMBL/GenBank/DDBJ databases">
        <authorList>
            <person name="Martin A.A"/>
            <person name="De Silva N."/>
        </authorList>
    </citation>
    <scope>NUCLEOTIDE SEQUENCE</scope>
</reference>
<keyword evidence="2" id="KW-0732">Signal</keyword>
<evidence type="ECO:0000256" key="1">
    <source>
        <dbReference type="SAM" id="Phobius"/>
    </source>
</evidence>
<reference evidence="4" key="2">
    <citation type="submission" date="2015-08" db="UniProtKB">
        <authorList>
            <consortium name="WormBaseParasite"/>
        </authorList>
    </citation>
    <scope>IDENTIFICATION</scope>
</reference>